<evidence type="ECO:0000256" key="2">
    <source>
        <dbReference type="ARBA" id="ARBA00023054"/>
    </source>
</evidence>
<feature type="compositionally biased region" description="Polar residues" evidence="3">
    <location>
        <begin position="146"/>
        <end position="160"/>
    </location>
</feature>
<dbReference type="STRING" id="658196.A0A397T6J2"/>
<feature type="compositionally biased region" description="Polar residues" evidence="3">
    <location>
        <begin position="499"/>
        <end position="510"/>
    </location>
</feature>
<evidence type="ECO:0000256" key="3">
    <source>
        <dbReference type="SAM" id="MobiDB-lite"/>
    </source>
</evidence>
<evidence type="ECO:0000256" key="1">
    <source>
        <dbReference type="ARBA" id="ARBA00006461"/>
    </source>
</evidence>
<feature type="region of interest" description="Disordered" evidence="3">
    <location>
        <begin position="588"/>
        <end position="620"/>
    </location>
</feature>
<feature type="compositionally biased region" description="Polar residues" evidence="3">
    <location>
        <begin position="13"/>
        <end position="25"/>
    </location>
</feature>
<keyword evidence="5" id="KW-1185">Reference proteome</keyword>
<feature type="compositionally biased region" description="Low complexity" evidence="3">
    <location>
        <begin position="87"/>
        <end position="99"/>
    </location>
</feature>
<feature type="region of interest" description="Disordered" evidence="3">
    <location>
        <begin position="62"/>
        <end position="233"/>
    </location>
</feature>
<name>A0A397T6J2_9GLOM</name>
<reference evidence="4 5" key="1">
    <citation type="submission" date="2018-06" db="EMBL/GenBank/DDBJ databases">
        <title>Comparative genomics reveals the genomic features of Rhizophagus irregularis, R. cerebriforme, R. diaphanum and Gigaspora rosea, and their symbiotic lifestyle signature.</title>
        <authorList>
            <person name="Morin E."/>
            <person name="San Clemente H."/>
            <person name="Chen E.C.H."/>
            <person name="De La Providencia I."/>
            <person name="Hainaut M."/>
            <person name="Kuo A."/>
            <person name="Kohler A."/>
            <person name="Murat C."/>
            <person name="Tang N."/>
            <person name="Roy S."/>
            <person name="Loubradou J."/>
            <person name="Henrissat B."/>
            <person name="Grigoriev I.V."/>
            <person name="Corradi N."/>
            <person name="Roux C."/>
            <person name="Martin F.M."/>
        </authorList>
    </citation>
    <scope>NUCLEOTIDE SEQUENCE [LARGE SCALE GENOMIC DNA]</scope>
    <source>
        <strain evidence="4 5">DAOM 227022</strain>
    </source>
</reference>
<dbReference type="EMBL" id="QKYT01000142">
    <property type="protein sequence ID" value="RIA91817.1"/>
    <property type="molecule type" value="Genomic_DNA"/>
</dbReference>
<gene>
    <name evidence="4" type="ORF">C1645_766625</name>
</gene>
<sequence>MASRSDTVKSSDNKTNLNDSSSTKVPSKEPTLKFNMVEYRELKKLESAGDIAGVQDLKKKVLQRMESASGSATTTSTTSTDDKKTVVSKQVKTTTSSSSGNVPIKNDKNDKNTAINHKRPEATISKNSNMVSNEDKKVAVKKVKSFITTTSKSPNESSTINKEKFKEKPKSFTSSSRMTNGNVTSNKVTNRQEKASSLSSTSKGTNGNLFNNKSKQVTGNKEKTGTKISSNMNGVKSVPRLETFVELWKLRREKGEKYKPLELFLPPEILNNKDRMVTVEKIAKEFELERLRRLLEQDKEKPNGNKKLAQGRIENLNNFGKNYSRLEIAALRNEKGPKKDHQIRAYITFLNEKNIIKHKKITSLDVIEDPNYLKKGIELFKEIKQNKEKSLQRKEMEKPKDLERKRKFEEMSWQERLEEERKHKRQHKLEVEKKREKPEGNLVGQKRRQESMAETKRRHEEERERARRKQKIFTKAEVQHHHNRIEDLRSKHGNAPNKMISNRSELSKSTSLKKRTFDERSPYSRVPKRNVGGDELDIYGLDEATVNQNISSIIHSIVRPGRRPIYGIVDDNDDDVMEASSFDVFREEARSSRLAKKEDEDEERAEQQRRLKKLNRKKAI</sequence>
<dbReference type="OrthoDB" id="2391411at2759"/>
<feature type="compositionally biased region" description="Polar residues" evidence="3">
    <location>
        <begin position="171"/>
        <end position="219"/>
    </location>
</feature>
<feature type="compositionally biased region" description="Basic and acidic residues" evidence="3">
    <location>
        <begin position="477"/>
        <end position="490"/>
    </location>
</feature>
<feature type="compositionally biased region" description="Basic and acidic residues" evidence="3">
    <location>
        <begin position="447"/>
        <end position="465"/>
    </location>
</feature>
<dbReference type="Pfam" id="PF08243">
    <property type="entry name" value="SPT2"/>
    <property type="match status" value="1"/>
</dbReference>
<protein>
    <submittedName>
        <fullName evidence="4">Uncharacterized protein</fullName>
    </submittedName>
</protein>
<feature type="compositionally biased region" description="Basic and acidic residues" evidence="3">
    <location>
        <begin position="588"/>
        <end position="598"/>
    </location>
</feature>
<feature type="region of interest" description="Disordered" evidence="3">
    <location>
        <begin position="1"/>
        <end position="33"/>
    </location>
</feature>
<feature type="compositionally biased region" description="Basic and acidic residues" evidence="3">
    <location>
        <begin position="1"/>
        <end position="12"/>
    </location>
</feature>
<feature type="compositionally biased region" description="Basic and acidic residues" evidence="3">
    <location>
        <begin position="161"/>
        <end position="170"/>
    </location>
</feature>
<dbReference type="AlphaFoldDB" id="A0A397T6J2"/>
<dbReference type="InterPro" id="IPR013256">
    <property type="entry name" value="Chromatin_SPT2"/>
</dbReference>
<evidence type="ECO:0000313" key="4">
    <source>
        <dbReference type="EMBL" id="RIA91817.1"/>
    </source>
</evidence>
<proteinExistence type="inferred from homology"/>
<accession>A0A397T6J2</accession>
<comment type="caution">
    <text evidence="4">The sequence shown here is derived from an EMBL/GenBank/DDBJ whole genome shotgun (WGS) entry which is preliminary data.</text>
</comment>
<feature type="compositionally biased region" description="Basic residues" evidence="3">
    <location>
        <begin position="610"/>
        <end position="620"/>
    </location>
</feature>
<comment type="similarity">
    <text evidence="1">Belongs to the SPT2 family.</text>
</comment>
<organism evidence="4 5">
    <name type="scientific">Glomus cerebriforme</name>
    <dbReference type="NCBI Taxonomy" id="658196"/>
    <lineage>
        <taxon>Eukaryota</taxon>
        <taxon>Fungi</taxon>
        <taxon>Fungi incertae sedis</taxon>
        <taxon>Mucoromycota</taxon>
        <taxon>Glomeromycotina</taxon>
        <taxon>Glomeromycetes</taxon>
        <taxon>Glomerales</taxon>
        <taxon>Glomeraceae</taxon>
        <taxon>Glomus</taxon>
    </lineage>
</organism>
<dbReference type="SMART" id="SM00784">
    <property type="entry name" value="SPT2"/>
    <property type="match status" value="1"/>
</dbReference>
<feature type="compositionally biased region" description="Low complexity" evidence="3">
    <location>
        <begin position="67"/>
        <end position="79"/>
    </location>
</feature>
<evidence type="ECO:0000313" key="5">
    <source>
        <dbReference type="Proteomes" id="UP000265703"/>
    </source>
</evidence>
<keyword evidence="2" id="KW-0175">Coiled coil</keyword>
<dbReference type="Proteomes" id="UP000265703">
    <property type="component" value="Unassembled WGS sequence"/>
</dbReference>
<feature type="region of interest" description="Disordered" evidence="3">
    <location>
        <begin position="414"/>
        <end position="534"/>
    </location>
</feature>
<feature type="compositionally biased region" description="Basic and acidic residues" evidence="3">
    <location>
        <begin position="428"/>
        <end position="439"/>
    </location>
</feature>